<organism evidence="1">
    <name type="scientific">viral metagenome</name>
    <dbReference type="NCBI Taxonomy" id="1070528"/>
    <lineage>
        <taxon>unclassified sequences</taxon>
        <taxon>metagenomes</taxon>
        <taxon>organismal metagenomes</taxon>
    </lineage>
</organism>
<dbReference type="EMBL" id="MT143649">
    <property type="protein sequence ID" value="QJA99423.1"/>
    <property type="molecule type" value="Genomic_DNA"/>
</dbReference>
<dbReference type="EMBL" id="MT143720">
    <property type="protein sequence ID" value="QJB01632.1"/>
    <property type="molecule type" value="Genomic_DNA"/>
</dbReference>
<protein>
    <submittedName>
        <fullName evidence="1">Uncharacterized protein</fullName>
    </submittedName>
</protein>
<gene>
    <name evidence="1" type="ORF">MM171A01060_0019</name>
    <name evidence="2" type="ORF">MM171B02234_0005</name>
</gene>
<accession>A0A6M3LXD1</accession>
<dbReference type="AlphaFoldDB" id="A0A6M3LXD1"/>
<evidence type="ECO:0000313" key="1">
    <source>
        <dbReference type="EMBL" id="QJA99423.1"/>
    </source>
</evidence>
<proteinExistence type="predicted"/>
<sequence>MSRSGNAFIAQTQGAQFTLYAAMRAMGIPLTESQEKCQEYLEKKYGFKGVMLSEEKEQPKGG</sequence>
<reference evidence="1" key="1">
    <citation type="submission" date="2020-03" db="EMBL/GenBank/DDBJ databases">
        <title>The deep terrestrial virosphere.</title>
        <authorList>
            <person name="Holmfeldt K."/>
            <person name="Nilsson E."/>
            <person name="Simone D."/>
            <person name="Lopez-Fernandez M."/>
            <person name="Wu X."/>
            <person name="de Brujin I."/>
            <person name="Lundin D."/>
            <person name="Andersson A."/>
            <person name="Bertilsson S."/>
            <person name="Dopson M."/>
        </authorList>
    </citation>
    <scope>NUCLEOTIDE SEQUENCE</scope>
    <source>
        <strain evidence="1">MM171A01060</strain>
        <strain evidence="2">MM171B02234</strain>
    </source>
</reference>
<evidence type="ECO:0000313" key="2">
    <source>
        <dbReference type="EMBL" id="QJB01632.1"/>
    </source>
</evidence>
<name>A0A6M3LXD1_9ZZZZ</name>